<sequence>MARILYLFVDESGNPDDGNVFSLVGCWCVSERDTENDVLSSTRAKLMNHVRENHNPDVSELKGSKLPPSLIDTLMAVLQQTIYSDSTIEATAVWDHESPIRYSVYSTTPAIVSEFLSGRISAALSTGQMLRVMSLISIIDPVFRRGLIDLTDIDAFRVVLDDTVWSGPADIVEECFRAYSQDAPLDATEFVIGNSRAVPGLQIADLAVYSWTRNRHQGDCEHASQVVRDYRV</sequence>
<dbReference type="AlphaFoldDB" id="A0ABD6AX77"/>
<name>A0ABD6AX77_9EURY</name>
<reference evidence="1 2" key="1">
    <citation type="journal article" date="2019" name="Int. J. Syst. Evol. Microbiol.">
        <title>The Global Catalogue of Microorganisms (GCM) 10K type strain sequencing project: providing services to taxonomists for standard genome sequencing and annotation.</title>
        <authorList>
            <consortium name="The Broad Institute Genomics Platform"/>
            <consortium name="The Broad Institute Genome Sequencing Center for Infectious Disease"/>
            <person name="Wu L."/>
            <person name="Ma J."/>
        </authorList>
    </citation>
    <scope>NUCLEOTIDE SEQUENCE [LARGE SCALE GENOMIC DNA]</scope>
    <source>
        <strain evidence="1 2">CGMCC 1.12563</strain>
    </source>
</reference>
<keyword evidence="2" id="KW-1185">Reference proteome</keyword>
<gene>
    <name evidence="1" type="ORF">ACFSBT_14600</name>
</gene>
<accession>A0ABD6AX77</accession>
<protein>
    <submittedName>
        <fullName evidence="1">DUF3800 domain-containing protein</fullName>
    </submittedName>
</protein>
<dbReference type="Pfam" id="PF12686">
    <property type="entry name" value="DUF3800"/>
    <property type="match status" value="1"/>
</dbReference>
<evidence type="ECO:0000313" key="1">
    <source>
        <dbReference type="EMBL" id="MFD1514508.1"/>
    </source>
</evidence>
<dbReference type="InterPro" id="IPR024524">
    <property type="entry name" value="DUF3800"/>
</dbReference>
<proteinExistence type="predicted"/>
<dbReference type="RefSeq" id="WP_250874440.1">
    <property type="nucleotide sequence ID" value="NZ_JALXFV010000007.1"/>
</dbReference>
<comment type="caution">
    <text evidence="1">The sequence shown here is derived from an EMBL/GenBank/DDBJ whole genome shotgun (WGS) entry which is preliminary data.</text>
</comment>
<evidence type="ECO:0000313" key="2">
    <source>
        <dbReference type="Proteomes" id="UP001597187"/>
    </source>
</evidence>
<dbReference type="EMBL" id="JBHUDC010000007">
    <property type="protein sequence ID" value="MFD1514508.1"/>
    <property type="molecule type" value="Genomic_DNA"/>
</dbReference>
<dbReference type="Proteomes" id="UP001597187">
    <property type="component" value="Unassembled WGS sequence"/>
</dbReference>
<organism evidence="1 2">
    <name type="scientific">Halomarina rubra</name>
    <dbReference type="NCBI Taxonomy" id="2071873"/>
    <lineage>
        <taxon>Archaea</taxon>
        <taxon>Methanobacteriati</taxon>
        <taxon>Methanobacteriota</taxon>
        <taxon>Stenosarchaea group</taxon>
        <taxon>Halobacteria</taxon>
        <taxon>Halobacteriales</taxon>
        <taxon>Natronomonadaceae</taxon>
        <taxon>Halomarina</taxon>
    </lineage>
</organism>